<evidence type="ECO:0000256" key="1">
    <source>
        <dbReference type="SAM" id="MobiDB-lite"/>
    </source>
</evidence>
<dbReference type="PANTHER" id="PTHR23149">
    <property type="entry name" value="G PATCH DOMAIN CONTAINING PROTEIN"/>
    <property type="match status" value="1"/>
</dbReference>
<feature type="compositionally biased region" description="Basic and acidic residues" evidence="1">
    <location>
        <begin position="210"/>
        <end position="222"/>
    </location>
</feature>
<feature type="compositionally biased region" description="Basic residues" evidence="1">
    <location>
        <begin position="257"/>
        <end position="270"/>
    </location>
</feature>
<evidence type="ECO:0000313" key="3">
    <source>
        <dbReference type="EMBL" id="KAG5189647.1"/>
    </source>
</evidence>
<name>A0A835Z8F6_9STRA</name>
<evidence type="ECO:0000313" key="4">
    <source>
        <dbReference type="Proteomes" id="UP000664859"/>
    </source>
</evidence>
<dbReference type="AlphaFoldDB" id="A0A835Z8F6"/>
<dbReference type="EMBL" id="JAFCMP010000046">
    <property type="protein sequence ID" value="KAG5189647.1"/>
    <property type="molecule type" value="Genomic_DNA"/>
</dbReference>
<organism evidence="3 4">
    <name type="scientific">Tribonema minus</name>
    <dbReference type="NCBI Taxonomy" id="303371"/>
    <lineage>
        <taxon>Eukaryota</taxon>
        <taxon>Sar</taxon>
        <taxon>Stramenopiles</taxon>
        <taxon>Ochrophyta</taxon>
        <taxon>PX clade</taxon>
        <taxon>Xanthophyceae</taxon>
        <taxon>Tribonematales</taxon>
        <taxon>Tribonemataceae</taxon>
        <taxon>Tribonema</taxon>
    </lineage>
</organism>
<dbReference type="GO" id="GO:0003676">
    <property type="term" value="F:nucleic acid binding"/>
    <property type="evidence" value="ECO:0007669"/>
    <property type="project" value="InterPro"/>
</dbReference>
<feature type="compositionally biased region" description="Low complexity" evidence="1">
    <location>
        <begin position="173"/>
        <end position="182"/>
    </location>
</feature>
<dbReference type="Proteomes" id="UP000664859">
    <property type="component" value="Unassembled WGS sequence"/>
</dbReference>
<dbReference type="PROSITE" id="PS50174">
    <property type="entry name" value="G_PATCH"/>
    <property type="match status" value="1"/>
</dbReference>
<accession>A0A835Z8F6</accession>
<reference evidence="3" key="1">
    <citation type="submission" date="2021-02" db="EMBL/GenBank/DDBJ databases">
        <title>First Annotated Genome of the Yellow-green Alga Tribonema minus.</title>
        <authorList>
            <person name="Mahan K.M."/>
        </authorList>
    </citation>
    <scope>NUCLEOTIDE SEQUENCE</scope>
    <source>
        <strain evidence="3">UTEX B ZZ1240</strain>
    </source>
</reference>
<dbReference type="InterPro" id="IPR000467">
    <property type="entry name" value="G_patch_dom"/>
</dbReference>
<sequence>MNGVLGKRALKDLGARANDAAGSGYSSFSQRMMTKMGWQEGQGLGKDGQGMNSYIKVKRKEDDAGLGREKQEREKAANQWYFNAFEDAIAAAHALDPKLRKKLKNKGEKKRKREVNEATIYQEMFEKSGGARMGMRARASQKAKWERTLDAGSAAATTTLLVTTAAAAAAASATESLTVSVTDPVALDADAGDGVESAETLSSSEESATDGERAAQEADRASRLAAKRRRKEAAAAAAAAVVAAEAAETAEETKEQRRARKAAKKAKRRKLQGDGGDE</sequence>
<feature type="domain" description="G-patch" evidence="2">
    <location>
        <begin position="25"/>
        <end position="71"/>
    </location>
</feature>
<dbReference type="SMART" id="SM00443">
    <property type="entry name" value="G_patch"/>
    <property type="match status" value="1"/>
</dbReference>
<dbReference type="Pfam" id="PF01585">
    <property type="entry name" value="G-patch"/>
    <property type="match status" value="1"/>
</dbReference>
<dbReference type="OrthoDB" id="29523at2759"/>
<keyword evidence="4" id="KW-1185">Reference proteome</keyword>
<feature type="compositionally biased region" description="Low complexity" evidence="1">
    <location>
        <begin position="197"/>
        <end position="206"/>
    </location>
</feature>
<dbReference type="InterPro" id="IPR050656">
    <property type="entry name" value="PINX1"/>
</dbReference>
<evidence type="ECO:0000259" key="2">
    <source>
        <dbReference type="PROSITE" id="PS50174"/>
    </source>
</evidence>
<feature type="region of interest" description="Disordered" evidence="1">
    <location>
        <begin position="173"/>
        <end position="230"/>
    </location>
</feature>
<proteinExistence type="predicted"/>
<feature type="region of interest" description="Disordered" evidence="1">
    <location>
        <begin position="247"/>
        <end position="278"/>
    </location>
</feature>
<comment type="caution">
    <text evidence="3">The sequence shown here is derived from an EMBL/GenBank/DDBJ whole genome shotgun (WGS) entry which is preliminary data.</text>
</comment>
<gene>
    <name evidence="3" type="ORF">JKP88DRAFT_160699</name>
</gene>
<protein>
    <recommendedName>
        <fullName evidence="2">G-patch domain-containing protein</fullName>
    </recommendedName>
</protein>